<dbReference type="SUPFAM" id="SSF52047">
    <property type="entry name" value="RNI-like"/>
    <property type="match status" value="1"/>
</dbReference>
<feature type="compositionally biased region" description="Low complexity" evidence="1">
    <location>
        <begin position="403"/>
        <end position="427"/>
    </location>
</feature>
<name>A0A9P6EYR2_9FUNG</name>
<proteinExistence type="predicted"/>
<feature type="compositionally biased region" description="Low complexity" evidence="1">
    <location>
        <begin position="91"/>
        <end position="107"/>
    </location>
</feature>
<feature type="compositionally biased region" description="Polar residues" evidence="1">
    <location>
        <begin position="567"/>
        <end position="579"/>
    </location>
</feature>
<dbReference type="EMBL" id="JAAAXW010000308">
    <property type="protein sequence ID" value="KAF9538416.1"/>
    <property type="molecule type" value="Genomic_DNA"/>
</dbReference>
<feature type="region of interest" description="Disordered" evidence="1">
    <location>
        <begin position="403"/>
        <end position="443"/>
    </location>
</feature>
<feature type="region of interest" description="Disordered" evidence="1">
    <location>
        <begin position="90"/>
        <end position="130"/>
    </location>
</feature>
<feature type="compositionally biased region" description="Basic and acidic residues" evidence="1">
    <location>
        <begin position="271"/>
        <end position="292"/>
    </location>
</feature>
<feature type="region of interest" description="Disordered" evidence="1">
    <location>
        <begin position="229"/>
        <end position="292"/>
    </location>
</feature>
<sequence length="1567" mass="175120">MADDYQYFRSRGELVRVKLTSHPSTASARYVFWGDLRMCFPGIVRIQHSDIYVPFMRGRKEYRLKPLRIQHIPDVLDVIYEDHLPAPNSRLITSSSSSSSSLSSITSAERQLPPPITSAQPSAGASPLFLPRPTALTLTKTVPTPLTEAKIPVISAEQETTKEEERISATETTTTVRHTKDTEELVHGMSRELLEELVEKQKAALEEAAAKQRADEDLQRHLLLTQHRRGRVTQQQMQQQQETKPAGSSSVPEKQPQQQPQQQQEGQQLTEQERQQLTEQERKQVEIEKERKQTEIEKEIQVARQTMKPAELQALEQALEQGKNPHDLIQDKIRELMQRIQIPAQKPGQQKVQKKVAKPVQKPTPKQVPGRLRDLVHIQVPEHMDGVDVDNLTIEEFIKLSNQSSTKQQQQQQPQQQQGTPNQNTNSVLTSRPAGTPKGPGIRSSDFDLSVDIFIEGSANDPLSSKDASKLVEIPADHSIFKLIKAAAASSGPLTGTALTANNEGESSTLGAMNTALEQALSQAILGTVKDPNAAAALQPSAKGLSAPATTKPNPVVDSTKADTKQETSSTALVPTGYVSNGTGSLNGTHVATLEQTQAIREETEEEKLAREAALINYELAREGLVATARLFEAFIQASAKGHLSVADKIGLELNRQLRELEAKLGHNSLLRPEFAHLCNALSDTQRSLALIREPLIHNRIQAVLANRMGVFDQQVPRIFIILPKPGCPGEFRVHFLCECGEYDGSPKKGKVPKHIHLTDHPGYDIQHKRQFMETYGTYMLDFLNLFKYGVGLDVMMMPPLDPSSKLLARIHESMEYLLEVPSSVEPHNNAWLRDVAHCLQVNPRESCVGSLYRVVSQEGDTRWICRDHYDHLQLNSLNDKFIDIAKGFEVTYSDPHHSLFHYLLPDRTQAEQLYMELEQDPPIQDLGLLLDWTITPMDLGRVLEVMKRLTTPVIRLYLQRPERPDDSLKAGKDALYAHMLGNMTAQVFLMGEVAVNFKRSEPRARLLRVRREMELKHGTRDMFTTLTIARDSQRRTNITLIYHSIERGLELVKKHMGVNFPLLIKLDVDTGDRELAKITFKNGDTVQLHLRALTPTSNYLLLSSLIRSLNVSIWEEHHVPELEKIIKRNQGMDSLDILGPRRIMISAYNMIKTQFATHPGLNKVTMKFDGITLSFSVDPSGDPVLELQTFVATGLDDIVNATAADLNVFFAQPSDVQARMIEEATGSENVALEPITEATNRSVSETDDISSGKSEVAVVATTATAAAAATVSRLTMLNLDLSDLTRPGLESFSRVINNSPDLEKLDLRIYCSNDAKMDWEAFGLFMGRVSRKITGLLIKGPQFNSLLEQLVLRIPSPATMLTSLVVFEIRGAGELQAQDQGRSTAGEKPQQEQQQAVQWTAVEREYFDWINGVERLPGLTHLSFRQVWIDASGWEAIMNAMNFFSLIRVDIQDANFGTTQMDHLANLMGPDSLKNDKQKDNTGRGEEAAVAVAVSGKDMEGRGSGGGVKKEEAMSLFSIELLCVFLCEAPDNDMLQRWDYLLKFRTNQLLYQCEMDPPIAQRTQTD</sequence>
<organism evidence="2 3">
    <name type="scientific">Mortierella hygrophila</name>
    <dbReference type="NCBI Taxonomy" id="979708"/>
    <lineage>
        <taxon>Eukaryota</taxon>
        <taxon>Fungi</taxon>
        <taxon>Fungi incertae sedis</taxon>
        <taxon>Mucoromycota</taxon>
        <taxon>Mortierellomycotina</taxon>
        <taxon>Mortierellomycetes</taxon>
        <taxon>Mortierellales</taxon>
        <taxon>Mortierellaceae</taxon>
        <taxon>Mortierella</taxon>
    </lineage>
</organism>
<feature type="compositionally biased region" description="Polar residues" evidence="1">
    <location>
        <begin position="242"/>
        <end position="252"/>
    </location>
</feature>
<evidence type="ECO:0000313" key="3">
    <source>
        <dbReference type="Proteomes" id="UP000723463"/>
    </source>
</evidence>
<comment type="caution">
    <text evidence="2">The sequence shown here is derived from an EMBL/GenBank/DDBJ whole genome shotgun (WGS) entry which is preliminary data.</text>
</comment>
<feature type="compositionally biased region" description="Low complexity" evidence="1">
    <location>
        <begin position="358"/>
        <end position="369"/>
    </location>
</feature>
<gene>
    <name evidence="2" type="ORF">EC957_006763</name>
</gene>
<evidence type="ECO:0000256" key="1">
    <source>
        <dbReference type="SAM" id="MobiDB-lite"/>
    </source>
</evidence>
<keyword evidence="3" id="KW-1185">Reference proteome</keyword>
<dbReference type="Proteomes" id="UP000723463">
    <property type="component" value="Unassembled WGS sequence"/>
</dbReference>
<accession>A0A9P6EYR2</accession>
<reference evidence="2" key="1">
    <citation type="journal article" date="2020" name="Fungal Divers.">
        <title>Resolving the Mortierellaceae phylogeny through synthesis of multi-gene phylogenetics and phylogenomics.</title>
        <authorList>
            <person name="Vandepol N."/>
            <person name="Liber J."/>
            <person name="Desiro A."/>
            <person name="Na H."/>
            <person name="Kennedy M."/>
            <person name="Barry K."/>
            <person name="Grigoriev I.V."/>
            <person name="Miller A.N."/>
            <person name="O'Donnell K."/>
            <person name="Stajich J.E."/>
            <person name="Bonito G."/>
        </authorList>
    </citation>
    <scope>NUCLEOTIDE SEQUENCE</scope>
    <source>
        <strain evidence="2">NRRL 2591</strain>
    </source>
</reference>
<feature type="region of interest" description="Disordered" evidence="1">
    <location>
        <begin position="345"/>
        <end position="369"/>
    </location>
</feature>
<evidence type="ECO:0000313" key="2">
    <source>
        <dbReference type="EMBL" id="KAF9538416.1"/>
    </source>
</evidence>
<protein>
    <submittedName>
        <fullName evidence="2">Uncharacterized protein</fullName>
    </submittedName>
</protein>
<feature type="region of interest" description="Disordered" evidence="1">
    <location>
        <begin position="539"/>
        <end position="579"/>
    </location>
</feature>
<feature type="compositionally biased region" description="Low complexity" evidence="1">
    <location>
        <begin position="253"/>
        <end position="270"/>
    </location>
</feature>